<dbReference type="EMBL" id="CP060007">
    <property type="protein sequence ID" value="QNA44545.1"/>
    <property type="molecule type" value="Genomic_DNA"/>
</dbReference>
<dbReference type="KEGG" id="lacs:H4075_21210"/>
<dbReference type="RefSeq" id="WP_182802838.1">
    <property type="nucleotide sequence ID" value="NZ_CP060007.1"/>
</dbReference>
<keyword evidence="1" id="KW-1133">Transmembrane helix</keyword>
<dbReference type="AlphaFoldDB" id="A0A7G5XGE2"/>
<keyword evidence="1" id="KW-0812">Transmembrane</keyword>
<name>A0A7G5XGE2_9BACT</name>
<keyword evidence="1" id="KW-0472">Membrane</keyword>
<evidence type="ECO:0000313" key="3">
    <source>
        <dbReference type="Proteomes" id="UP000515344"/>
    </source>
</evidence>
<gene>
    <name evidence="2" type="ORF">H4075_21210</name>
</gene>
<evidence type="ECO:0000256" key="1">
    <source>
        <dbReference type="SAM" id="Phobius"/>
    </source>
</evidence>
<dbReference type="Proteomes" id="UP000515344">
    <property type="component" value="Chromosome"/>
</dbReference>
<accession>A0A7G5XGE2</accession>
<evidence type="ECO:0000313" key="2">
    <source>
        <dbReference type="EMBL" id="QNA44545.1"/>
    </source>
</evidence>
<reference evidence="3" key="1">
    <citation type="submission" date="2020-08" db="EMBL/GenBank/DDBJ databases">
        <title>Lacibacter sp. S13-6-6 genome sequencing.</title>
        <authorList>
            <person name="Jin L."/>
        </authorList>
    </citation>
    <scope>NUCLEOTIDE SEQUENCE [LARGE SCALE GENOMIC DNA]</scope>
    <source>
        <strain evidence="3">S13-6-6</strain>
    </source>
</reference>
<keyword evidence="3" id="KW-1185">Reference proteome</keyword>
<sequence length="265" mass="31433">MEVHHHAHDPAAPHHKKNWKSYFWEFLMLFLAVFCGFLAEYQLEHKIERDRAKELARSFYGELKKDSVTAAIKVENRLKQEAALKYLISFFKDSSLNNVSKTYAINFEYGISFRSPTLFEPRAMMLDQLKNSGSLRYFKNETLQELIGDLTVAIKNIYSRQDLEHEQRLLYINPILINHYDYDFNDVMKKDGKTIFEAIHQYETSNKTLPYKINQVEILDRQNTINKLNFYLGNVLSSTRQVHIQKYIEVNAELLKLLRKEYHLK</sequence>
<protein>
    <submittedName>
        <fullName evidence="2">Uncharacterized protein</fullName>
    </submittedName>
</protein>
<organism evidence="2 3">
    <name type="scientific">Lacibacter sediminis</name>
    <dbReference type="NCBI Taxonomy" id="2760713"/>
    <lineage>
        <taxon>Bacteria</taxon>
        <taxon>Pseudomonadati</taxon>
        <taxon>Bacteroidota</taxon>
        <taxon>Chitinophagia</taxon>
        <taxon>Chitinophagales</taxon>
        <taxon>Chitinophagaceae</taxon>
        <taxon>Lacibacter</taxon>
    </lineage>
</organism>
<proteinExistence type="predicted"/>
<feature type="transmembrane region" description="Helical" evidence="1">
    <location>
        <begin position="22"/>
        <end position="43"/>
    </location>
</feature>